<dbReference type="GO" id="GO:0033554">
    <property type="term" value="P:cellular response to stress"/>
    <property type="evidence" value="ECO:0007669"/>
    <property type="project" value="TreeGrafter"/>
</dbReference>
<dbReference type="InterPro" id="IPR050217">
    <property type="entry name" value="Peroxiredoxin"/>
</dbReference>
<evidence type="ECO:0000313" key="7">
    <source>
        <dbReference type="Proteomes" id="UP000460157"/>
    </source>
</evidence>
<dbReference type="SUPFAM" id="SSF52833">
    <property type="entry name" value="Thioredoxin-like"/>
    <property type="match status" value="1"/>
</dbReference>
<dbReference type="GO" id="GO:0006979">
    <property type="term" value="P:response to oxidative stress"/>
    <property type="evidence" value="ECO:0007669"/>
    <property type="project" value="TreeGrafter"/>
</dbReference>
<evidence type="ECO:0000313" key="6">
    <source>
        <dbReference type="EMBL" id="MVT27489.1"/>
    </source>
</evidence>
<dbReference type="PROSITE" id="PS51352">
    <property type="entry name" value="THIOREDOXIN_2"/>
    <property type="match status" value="1"/>
</dbReference>
<dbReference type="InterPro" id="IPR000866">
    <property type="entry name" value="AhpC/TSA"/>
</dbReference>
<gene>
    <name evidence="6" type="ORF">GNZ21_14205</name>
</gene>
<dbReference type="GO" id="GO:0045454">
    <property type="term" value="P:cell redox homeostasis"/>
    <property type="evidence" value="ECO:0007669"/>
    <property type="project" value="TreeGrafter"/>
</dbReference>
<dbReference type="GO" id="GO:0042744">
    <property type="term" value="P:hydrogen peroxide catabolic process"/>
    <property type="evidence" value="ECO:0007669"/>
    <property type="project" value="TreeGrafter"/>
</dbReference>
<evidence type="ECO:0000256" key="4">
    <source>
        <dbReference type="PIRSR" id="PIRSR000239-1"/>
    </source>
</evidence>
<dbReference type="Pfam" id="PF00578">
    <property type="entry name" value="AhpC-TSA"/>
    <property type="match status" value="1"/>
</dbReference>
<evidence type="ECO:0000256" key="1">
    <source>
        <dbReference type="ARBA" id="ARBA00009796"/>
    </source>
</evidence>
<organism evidence="6 7">
    <name type="scientific">Nesterenkonia alkaliphila</name>
    <dbReference type="NCBI Taxonomy" id="1463631"/>
    <lineage>
        <taxon>Bacteria</taxon>
        <taxon>Bacillati</taxon>
        <taxon>Actinomycetota</taxon>
        <taxon>Actinomycetes</taxon>
        <taxon>Micrococcales</taxon>
        <taxon>Micrococcaceae</taxon>
        <taxon>Nesterenkonia</taxon>
    </lineage>
</organism>
<comment type="similarity">
    <text evidence="1">Belongs to the peroxiredoxin family. AhpC/Prx1 subfamily.</text>
</comment>
<dbReference type="PANTHER" id="PTHR10681:SF128">
    <property type="entry name" value="THIOREDOXIN-DEPENDENT PEROXIDE REDUCTASE, MITOCHONDRIAL"/>
    <property type="match status" value="1"/>
</dbReference>
<sequence length="173" mass="18953">MADNNLRRRPAAGEPAPGFAARNQFGETVELSELRGARGVVLMFYPFAFSRVCGSELAEIRDRWAEFGELGVRLLAISCDSVHTLRAYAEELARQGGPDSGAVPVEFDLLSDYWPHGQIARSYGAFNEDLGCPTRDTFVLDGQLNVRAVVSAAHTQSRDIQELLAGLQLVARE</sequence>
<name>A0A7K1ULX5_9MICC</name>
<keyword evidence="7" id="KW-1185">Reference proteome</keyword>
<comment type="caution">
    <text evidence="6">The sequence shown here is derived from an EMBL/GenBank/DDBJ whole genome shotgun (WGS) entry which is preliminary data.</text>
</comment>
<dbReference type="AlphaFoldDB" id="A0A7K1ULX5"/>
<reference evidence="6 7" key="1">
    <citation type="submission" date="2019-12" db="EMBL/GenBank/DDBJ databases">
        <title>Nesterenkonia muleiensis sp. nov., a novel actinobacterium isolated from sap of Populus euphratica.</title>
        <authorList>
            <person name="Wang R."/>
        </authorList>
    </citation>
    <scope>NUCLEOTIDE SEQUENCE [LARGE SCALE GENOMIC DNA]</scope>
    <source>
        <strain evidence="6 7">F10</strain>
    </source>
</reference>
<feature type="domain" description="Thioredoxin" evidence="5">
    <location>
        <begin position="10"/>
        <end position="172"/>
    </location>
</feature>
<feature type="active site" description="Cysteine sulfenic acid (-SOH) intermediate; for peroxidase activity" evidence="4">
    <location>
        <position position="53"/>
    </location>
</feature>
<dbReference type="InterPro" id="IPR013766">
    <property type="entry name" value="Thioredoxin_domain"/>
</dbReference>
<evidence type="ECO:0000256" key="2">
    <source>
        <dbReference type="ARBA" id="ARBA00023002"/>
    </source>
</evidence>
<keyword evidence="2" id="KW-0560">Oxidoreductase</keyword>
<dbReference type="Gene3D" id="3.40.30.10">
    <property type="entry name" value="Glutaredoxin"/>
    <property type="match status" value="1"/>
</dbReference>
<dbReference type="InterPro" id="IPR036249">
    <property type="entry name" value="Thioredoxin-like_sf"/>
</dbReference>
<proteinExistence type="inferred from homology"/>
<dbReference type="GO" id="GO:0008379">
    <property type="term" value="F:thioredoxin peroxidase activity"/>
    <property type="evidence" value="ECO:0007669"/>
    <property type="project" value="TreeGrafter"/>
</dbReference>
<comment type="function">
    <text evidence="3">Thiol-specific peroxidase that catalyzes the reduction of hydrogen peroxide and organic hydroperoxides to water and alcohols, respectively. Plays a role in cell protection against oxidative stress by detoxifying peroxides.</text>
</comment>
<evidence type="ECO:0000256" key="3">
    <source>
        <dbReference type="ARBA" id="ARBA00037420"/>
    </source>
</evidence>
<dbReference type="Proteomes" id="UP000460157">
    <property type="component" value="Unassembled WGS sequence"/>
</dbReference>
<dbReference type="GO" id="GO:0005829">
    <property type="term" value="C:cytosol"/>
    <property type="evidence" value="ECO:0007669"/>
    <property type="project" value="TreeGrafter"/>
</dbReference>
<evidence type="ECO:0000259" key="5">
    <source>
        <dbReference type="PROSITE" id="PS51352"/>
    </source>
</evidence>
<dbReference type="InterPro" id="IPR024706">
    <property type="entry name" value="Peroxiredoxin_AhpC-typ"/>
</dbReference>
<dbReference type="EMBL" id="WRPM01000099">
    <property type="protein sequence ID" value="MVT27489.1"/>
    <property type="molecule type" value="Genomic_DNA"/>
</dbReference>
<accession>A0A7K1ULX5</accession>
<protein>
    <submittedName>
        <fullName evidence="6">Redoxin domain-containing protein</fullName>
    </submittedName>
</protein>
<dbReference type="PANTHER" id="PTHR10681">
    <property type="entry name" value="THIOREDOXIN PEROXIDASE"/>
    <property type="match status" value="1"/>
</dbReference>
<dbReference type="RefSeq" id="WP_188503658.1">
    <property type="nucleotide sequence ID" value="NZ_BMFX01000012.1"/>
</dbReference>
<dbReference type="PIRSF" id="PIRSF000239">
    <property type="entry name" value="AHPC"/>
    <property type="match status" value="1"/>
</dbReference>